<keyword evidence="3" id="KW-0547">Nucleotide-binding</keyword>
<sequence length="560" mass="61392">MNNYGLVTPDEVRQLAAHGETFSVEFKRDKGLSDTDIVEAVVCLANGQGGQLLVGIEDDGRITGLAPRHGNRTDPDKLRGLILNKTEPPTATTVELVSVDGLEVAVIQVSRAESPVGTKSGLFVRRSTKSDGTPECVPYRAHELISAGLSAQGRDYAEAPARGLTTDDLSAQEFDRFRRLCASGKGDRGLASAGDEEILRALRVVRPDTGELTLGAALLFGTERTLMAHVPTAEVLFQEQRDGRISTNQVFRYPLLRAADHIEELISVRNSEQELMLGLYRVGIPRLPATVVREAVANALVHRDYAELGPVSIQLSDDRLRVASPGGFPPGITLANLLDDSKPRSVILAEAFKRAGLVDRYGRGVPEMHRELLRLGRSVPDYSATNDKAVILTVPTSDSDIEMVRFVIEREEETGTPLPLRHLRVLHELKAAGHASLAELLDTLDLTGSSLRDDLTRLTEAGLVETRGSGRGRQYYLTAAFYRSAQASAYVRLQDTEPIQQDQMVLAYVDRWGSITRAKTAELCRLTPLQARTVLKRLVDTGQLELRGERRGSHYVRNAP</sequence>
<evidence type="ECO:0000313" key="4">
    <source>
        <dbReference type="Proteomes" id="UP000326702"/>
    </source>
</evidence>
<feature type="domain" description="HTH marR-type" evidence="2">
    <location>
        <begin position="418"/>
        <end position="473"/>
    </location>
</feature>
<keyword evidence="3" id="KW-0347">Helicase</keyword>
<reference evidence="3 4" key="1">
    <citation type="submission" date="2019-10" db="EMBL/GenBank/DDBJ databases">
        <title>Genome sequence of Luteimicrobium xylanilyticum HY-24.</title>
        <authorList>
            <person name="Kim D.Y."/>
            <person name="Park H.-Y."/>
        </authorList>
    </citation>
    <scope>NUCLEOTIDE SEQUENCE [LARGE SCALE GENOMIC DNA]</scope>
    <source>
        <strain evidence="3 4">HY-24</strain>
    </source>
</reference>
<dbReference type="GO" id="GO:0016787">
    <property type="term" value="F:hydrolase activity"/>
    <property type="evidence" value="ECO:0007669"/>
    <property type="project" value="UniProtKB-KW"/>
</dbReference>
<dbReference type="InterPro" id="IPR036388">
    <property type="entry name" value="WH-like_DNA-bd_sf"/>
</dbReference>
<evidence type="ECO:0000313" key="3">
    <source>
        <dbReference type="EMBL" id="QFU96584.1"/>
    </source>
</evidence>
<dbReference type="InterPro" id="IPR036390">
    <property type="entry name" value="WH_DNA-bd_sf"/>
</dbReference>
<dbReference type="Gene3D" id="3.30.565.60">
    <property type="match status" value="1"/>
</dbReference>
<dbReference type="AlphaFoldDB" id="A0A5P9Q5E9"/>
<dbReference type="GO" id="GO:0003678">
    <property type="term" value="F:DNA helicase activity"/>
    <property type="evidence" value="ECO:0007669"/>
    <property type="project" value="UniProtKB-EC"/>
</dbReference>
<evidence type="ECO:0000259" key="2">
    <source>
        <dbReference type="Pfam" id="PF12802"/>
    </source>
</evidence>
<dbReference type="EC" id="3.6.4.12" evidence="3"/>
<dbReference type="Pfam" id="PF04326">
    <property type="entry name" value="SLFN_AlbA_2"/>
    <property type="match status" value="1"/>
</dbReference>
<gene>
    <name evidence="3" type="primary">recG</name>
    <name evidence="3" type="ORF">KDY119_00068</name>
</gene>
<dbReference type="Gene3D" id="1.10.10.10">
    <property type="entry name" value="Winged helix-like DNA-binding domain superfamily/Winged helix DNA-binding domain"/>
    <property type="match status" value="2"/>
</dbReference>
<organism evidence="3 4">
    <name type="scientific">Luteimicrobium xylanilyticum</name>
    <dbReference type="NCBI Taxonomy" id="1133546"/>
    <lineage>
        <taxon>Bacteria</taxon>
        <taxon>Bacillati</taxon>
        <taxon>Actinomycetota</taxon>
        <taxon>Actinomycetes</taxon>
        <taxon>Micrococcales</taxon>
        <taxon>Luteimicrobium</taxon>
    </lineage>
</organism>
<accession>A0A5P9Q5E9</accession>
<dbReference type="InterPro" id="IPR000835">
    <property type="entry name" value="HTH_MarR-typ"/>
</dbReference>
<evidence type="ECO:0000259" key="1">
    <source>
        <dbReference type="Pfam" id="PF04326"/>
    </source>
</evidence>
<dbReference type="Proteomes" id="UP000326702">
    <property type="component" value="Chromosome"/>
</dbReference>
<dbReference type="InterPro" id="IPR038475">
    <property type="entry name" value="RecG_C_sf"/>
</dbReference>
<keyword evidence="3" id="KW-0378">Hydrolase</keyword>
<name>A0A5P9Q5E9_9MICO</name>
<keyword evidence="4" id="KW-1185">Reference proteome</keyword>
<dbReference type="PANTHER" id="PTHR30595">
    <property type="entry name" value="GLPR-RELATED TRANSCRIPTIONAL REPRESSOR"/>
    <property type="match status" value="1"/>
</dbReference>
<dbReference type="KEGG" id="lxl:KDY119_00068"/>
<dbReference type="Pfam" id="PF13749">
    <property type="entry name" value="HATPase_c_4"/>
    <property type="match status" value="1"/>
</dbReference>
<dbReference type="OrthoDB" id="9805115at2"/>
<dbReference type="Gene3D" id="3.30.950.30">
    <property type="entry name" value="Schlafen, AAA domain"/>
    <property type="match status" value="1"/>
</dbReference>
<dbReference type="SUPFAM" id="SSF46785">
    <property type="entry name" value="Winged helix' DNA-binding domain"/>
    <property type="match status" value="1"/>
</dbReference>
<dbReference type="Pfam" id="PF12802">
    <property type="entry name" value="MarR_2"/>
    <property type="match status" value="1"/>
</dbReference>
<dbReference type="EMBL" id="CP045529">
    <property type="protein sequence ID" value="QFU96584.1"/>
    <property type="molecule type" value="Genomic_DNA"/>
</dbReference>
<feature type="domain" description="Schlafen AlbA-2" evidence="1">
    <location>
        <begin position="21"/>
        <end position="130"/>
    </location>
</feature>
<protein>
    <submittedName>
        <fullName evidence="3">DNA helicase</fullName>
        <ecNumber evidence="3">3.6.4.12</ecNumber>
    </submittedName>
</protein>
<dbReference type="InterPro" id="IPR038461">
    <property type="entry name" value="Schlafen_AlbA_2_dom_sf"/>
</dbReference>
<keyword evidence="3" id="KW-0067">ATP-binding</keyword>
<dbReference type="PANTHER" id="PTHR30595:SF6">
    <property type="entry name" value="SCHLAFEN ALBA-2 DOMAIN-CONTAINING PROTEIN"/>
    <property type="match status" value="1"/>
</dbReference>
<dbReference type="InterPro" id="IPR007421">
    <property type="entry name" value="Schlafen_AlbA_2_dom"/>
</dbReference>
<proteinExistence type="predicted"/>